<evidence type="ECO:0000313" key="2">
    <source>
        <dbReference type="Proteomes" id="UP000825228"/>
    </source>
</evidence>
<sequence>MTDLDETRLIYVAPATGRSGVGDYADDFVEAVAPHFANVVDYRIDTEGAETARDVVAHARAVRRLALESHRDGPTVVHFEQSGGSLSVFWSAALPREIPVTATVHDPPHPVWWPYKTAGVARHRLLHHAIHYPFRSISTAVERRVMSHRTVFALTDTGARALTTVLPRSRAESARIFVPERPPAPPVTDRPLAVGMFGHVYKGKGFESIEKLRAELPSDIGLVVAGRGTSSLPAVEGVTVLGEVNDAAEDRFFASIRLLLVPYSKHNPYGRAYPASSAVTRSYAYGTPIVCLTEGALAETVSRGGAVGVDHIDGLAAAVDGVVRDDEVMNRLGHAVARVAAEDSLANCVRPFLDEWARAVAPIGVTPELDSR</sequence>
<gene>
    <name evidence="1" type="ORF">HQ603_18050</name>
</gene>
<keyword evidence="2" id="KW-1185">Reference proteome</keyword>
<dbReference type="RefSeq" id="WP_222686135.1">
    <property type="nucleotide sequence ID" value="NZ_JABUBT010000051.1"/>
</dbReference>
<protein>
    <submittedName>
        <fullName evidence="1">Glycosyltransferase family 4 protein</fullName>
    </submittedName>
</protein>
<proteinExistence type="predicted"/>
<dbReference type="SUPFAM" id="SSF53756">
    <property type="entry name" value="UDP-Glycosyltransferase/glycogen phosphorylase"/>
    <property type="match status" value="1"/>
</dbReference>
<comment type="caution">
    <text evidence="1">The sequence shown here is derived from an EMBL/GenBank/DDBJ whole genome shotgun (WGS) entry which is preliminary data.</text>
</comment>
<accession>A0ABS7P8A9</accession>
<name>A0ABS7P8A9_9NOCA</name>
<organism evidence="1 2">
    <name type="scientific">Rhodococcoides corynebacterioides</name>
    <dbReference type="NCBI Taxonomy" id="53972"/>
    <lineage>
        <taxon>Bacteria</taxon>
        <taxon>Bacillati</taxon>
        <taxon>Actinomycetota</taxon>
        <taxon>Actinomycetes</taxon>
        <taxon>Mycobacteriales</taxon>
        <taxon>Nocardiaceae</taxon>
        <taxon>Rhodococcoides</taxon>
    </lineage>
</organism>
<dbReference type="Proteomes" id="UP000825228">
    <property type="component" value="Unassembled WGS sequence"/>
</dbReference>
<reference evidence="1 2" key="1">
    <citation type="submission" date="2020-06" db="EMBL/GenBank/DDBJ databases">
        <title>Taxonomy, biology and ecology of Rhodococcus bacteria occurring in California pistachio and other woody hosts as revealed by genome sequence analyses.</title>
        <authorList>
            <person name="Gai Y."/>
            <person name="Riely B."/>
        </authorList>
    </citation>
    <scope>NUCLEOTIDE SEQUENCE [LARGE SCALE GENOMIC DNA]</scope>
    <source>
        <strain evidence="1 2">BP-281</strain>
    </source>
</reference>
<dbReference type="Gene3D" id="3.40.50.2000">
    <property type="entry name" value="Glycogen Phosphorylase B"/>
    <property type="match status" value="1"/>
</dbReference>
<dbReference type="EMBL" id="JABUBU010000033">
    <property type="protein sequence ID" value="MBY6368654.1"/>
    <property type="molecule type" value="Genomic_DNA"/>
</dbReference>
<evidence type="ECO:0000313" key="1">
    <source>
        <dbReference type="EMBL" id="MBY6368654.1"/>
    </source>
</evidence>